<accession>A0A9X1YE29</accession>
<comment type="caution">
    <text evidence="1">The sequence shown here is derived from an EMBL/GenBank/DDBJ whole genome shotgun (WGS) entry which is preliminary data.</text>
</comment>
<evidence type="ECO:0000313" key="2">
    <source>
        <dbReference type="Proteomes" id="UP001139353"/>
    </source>
</evidence>
<reference evidence="1" key="1">
    <citation type="submission" date="2021-11" db="EMBL/GenBank/DDBJ databases">
        <title>BS-T2-15 a new species belonging to the Comamonadaceae family isolated from the soil of a French oak forest.</title>
        <authorList>
            <person name="Mieszkin S."/>
            <person name="Alain K."/>
        </authorList>
    </citation>
    <scope>NUCLEOTIDE SEQUENCE</scope>
    <source>
        <strain evidence="1">BS-T2-15</strain>
    </source>
</reference>
<name>A0A9X1YE29_9BURK</name>
<keyword evidence="2" id="KW-1185">Reference proteome</keyword>
<dbReference type="RefSeq" id="WP_275680281.1">
    <property type="nucleotide sequence ID" value="NZ_JAJLJH010000001.1"/>
</dbReference>
<sequence length="156" mass="17190">MSHTDLIADAFAAFSAEGTAFPAMTLRGGDALDLDKPAPPFDVLVDAISDDYLEAHPWGSGWLDAASWRHYLPFMMEYALRHIAQPSDVTDALLTSFRPPDRNPPRLGSLTKPQETVVLRFLDVMAYSDESASRDLAAVVLSEWWTPGAIPKDLDD</sequence>
<protein>
    <submittedName>
        <fullName evidence="1">Uncharacterized protein</fullName>
    </submittedName>
</protein>
<evidence type="ECO:0000313" key="1">
    <source>
        <dbReference type="EMBL" id="MCK9684248.1"/>
    </source>
</evidence>
<dbReference type="EMBL" id="JAJLJH010000001">
    <property type="protein sequence ID" value="MCK9684248.1"/>
    <property type="molecule type" value="Genomic_DNA"/>
</dbReference>
<dbReference type="Proteomes" id="UP001139353">
    <property type="component" value="Unassembled WGS sequence"/>
</dbReference>
<organism evidence="1 2">
    <name type="scientific">Scleromatobacter humisilvae</name>
    <dbReference type="NCBI Taxonomy" id="2897159"/>
    <lineage>
        <taxon>Bacteria</taxon>
        <taxon>Pseudomonadati</taxon>
        <taxon>Pseudomonadota</taxon>
        <taxon>Betaproteobacteria</taxon>
        <taxon>Burkholderiales</taxon>
        <taxon>Sphaerotilaceae</taxon>
        <taxon>Scleromatobacter</taxon>
    </lineage>
</organism>
<dbReference type="AlphaFoldDB" id="A0A9X1YE29"/>
<proteinExistence type="predicted"/>
<dbReference type="Pfam" id="PF20461">
    <property type="entry name" value="DUF6714"/>
    <property type="match status" value="1"/>
</dbReference>
<dbReference type="InterPro" id="IPR046560">
    <property type="entry name" value="DUF6714"/>
</dbReference>
<gene>
    <name evidence="1" type="ORF">LPC04_00840</name>
</gene>